<feature type="compositionally biased region" description="Acidic residues" evidence="1">
    <location>
        <begin position="1"/>
        <end position="14"/>
    </location>
</feature>
<keyword evidence="3" id="KW-1185">Reference proteome</keyword>
<organism evidence="2 3">
    <name type="scientific">Stachybotrys elegans</name>
    <dbReference type="NCBI Taxonomy" id="80388"/>
    <lineage>
        <taxon>Eukaryota</taxon>
        <taxon>Fungi</taxon>
        <taxon>Dikarya</taxon>
        <taxon>Ascomycota</taxon>
        <taxon>Pezizomycotina</taxon>
        <taxon>Sordariomycetes</taxon>
        <taxon>Hypocreomycetidae</taxon>
        <taxon>Hypocreales</taxon>
        <taxon>Stachybotryaceae</taxon>
        <taxon>Stachybotrys</taxon>
    </lineage>
</organism>
<dbReference type="AlphaFoldDB" id="A0A8K0SZX7"/>
<protein>
    <submittedName>
        <fullName evidence="2">Uncharacterized protein</fullName>
    </submittedName>
</protein>
<gene>
    <name evidence="2" type="ORF">B0I35DRAFT_457283</name>
</gene>
<dbReference type="Proteomes" id="UP000813444">
    <property type="component" value="Unassembled WGS sequence"/>
</dbReference>
<feature type="compositionally biased region" description="Polar residues" evidence="1">
    <location>
        <begin position="22"/>
        <end position="32"/>
    </location>
</feature>
<feature type="region of interest" description="Disordered" evidence="1">
    <location>
        <begin position="1"/>
        <end position="73"/>
    </location>
</feature>
<dbReference type="OrthoDB" id="3549294at2759"/>
<accession>A0A8K0SZX7</accession>
<sequence length="589" mass="65256">MKLEETQQDPDNESDVTVYDLLSSSGDTSEQYSGGYHDSGDTGDGDDDGDAFSSTDEEGDDESDEGAPNRYLDKLGIYTGPSADAVLARSHAHWHTAFDTARTTAPGEFPPSAHNLKSLLVRIPALPASLPPSAASTKGFSTWINLDMDCPLREMTQPEQTLHLVVGRVMKLRLSPIPSFRRWHGALNNGLAPLILAWSYILNASLAERRGDHLTLHLATRSTTLTGSIIQSAILDASYMGADELAWWKLITKQDSTLIASKDRDVFLPWSIDITQCLGIEFQHHDPTCTQRDLPFELPSARLAAIYLERFCVAFQLGSQSSVALAAALCFRLHKGHITVPEPHFPSPAIVRKPPSAAPLWLGALVCGEVTWLLEPPQYCNWSMRDALDTVAWTGIPRSFLSLQPPGPHLQNGVVSRSDVWRLRRDLHHLYESPEGEAYKLEPKVPWQPFGSMQFEDIDLELRDHLNCSHGWSYKHWTWLHDSVTDPGFRAHGELLRYAPGKTSVPSVDPIAQYVSQYQNSVDIQYIRGVSERSTAWTFKCKGDPGHVGDIAEGIQVSAKANRNVPVVHQMPMMVAYNAEVIAAPATIR</sequence>
<evidence type="ECO:0000313" key="3">
    <source>
        <dbReference type="Proteomes" id="UP000813444"/>
    </source>
</evidence>
<dbReference type="EMBL" id="JAGPNK010000002">
    <property type="protein sequence ID" value="KAH7325919.1"/>
    <property type="molecule type" value="Genomic_DNA"/>
</dbReference>
<name>A0A8K0SZX7_9HYPO</name>
<reference evidence="2" key="1">
    <citation type="journal article" date="2021" name="Nat. Commun.">
        <title>Genetic determinants of endophytism in the Arabidopsis root mycobiome.</title>
        <authorList>
            <person name="Mesny F."/>
            <person name="Miyauchi S."/>
            <person name="Thiergart T."/>
            <person name="Pickel B."/>
            <person name="Atanasova L."/>
            <person name="Karlsson M."/>
            <person name="Huettel B."/>
            <person name="Barry K.W."/>
            <person name="Haridas S."/>
            <person name="Chen C."/>
            <person name="Bauer D."/>
            <person name="Andreopoulos W."/>
            <person name="Pangilinan J."/>
            <person name="LaButti K."/>
            <person name="Riley R."/>
            <person name="Lipzen A."/>
            <person name="Clum A."/>
            <person name="Drula E."/>
            <person name="Henrissat B."/>
            <person name="Kohler A."/>
            <person name="Grigoriev I.V."/>
            <person name="Martin F.M."/>
            <person name="Hacquard S."/>
        </authorList>
    </citation>
    <scope>NUCLEOTIDE SEQUENCE</scope>
    <source>
        <strain evidence="2">MPI-CAGE-CH-0235</strain>
    </source>
</reference>
<comment type="caution">
    <text evidence="2">The sequence shown here is derived from an EMBL/GenBank/DDBJ whole genome shotgun (WGS) entry which is preliminary data.</text>
</comment>
<evidence type="ECO:0000313" key="2">
    <source>
        <dbReference type="EMBL" id="KAH7325919.1"/>
    </source>
</evidence>
<evidence type="ECO:0000256" key="1">
    <source>
        <dbReference type="SAM" id="MobiDB-lite"/>
    </source>
</evidence>
<feature type="compositionally biased region" description="Acidic residues" evidence="1">
    <location>
        <begin position="41"/>
        <end position="65"/>
    </location>
</feature>
<proteinExistence type="predicted"/>